<keyword evidence="5" id="KW-1133">Transmembrane helix</keyword>
<dbReference type="HOGENOM" id="CLU_089635_1_0_0"/>
<keyword evidence="1 4" id="KW-0349">Heme</keyword>
<keyword evidence="3 4" id="KW-0408">Iron</keyword>
<dbReference type="RefSeq" id="WP_011525146.1">
    <property type="nucleotide sequence ID" value="NC_008009.1"/>
</dbReference>
<dbReference type="EMBL" id="CP000360">
    <property type="protein sequence ID" value="ABF43349.1"/>
    <property type="molecule type" value="Genomic_DNA"/>
</dbReference>
<feature type="domain" description="Cytochrome c" evidence="6">
    <location>
        <begin position="68"/>
        <end position="156"/>
    </location>
</feature>
<evidence type="ECO:0000256" key="1">
    <source>
        <dbReference type="ARBA" id="ARBA00022617"/>
    </source>
</evidence>
<name>Q1IIF1_KORVE</name>
<keyword evidence="8" id="KW-1185">Reference proteome</keyword>
<keyword evidence="5" id="KW-0812">Transmembrane</keyword>
<sequence>MRGFILGVLITLVVLFGGVFLYLKLGMLDIRAAQPISGIEHEMAEMAMDSSVDKQAPHTENPIKPTDDNLMTGAMLYEKNCSLCHGSVADPNHTSPMAQAFYPHVPQIVKRIPGDEDWHLFFVTKYGVRDTGMPAWEKTMKDDDIWRVVTFVKHSDKLSPTVQEMWQTYGTPSGVAPAPAKPAK</sequence>
<dbReference type="eggNOG" id="COG2010">
    <property type="taxonomic scope" value="Bacteria"/>
</dbReference>
<reference evidence="7 8" key="1">
    <citation type="journal article" date="2009" name="Appl. Environ. Microbiol.">
        <title>Three genomes from the phylum Acidobacteria provide insight into the lifestyles of these microorganisms in soils.</title>
        <authorList>
            <person name="Ward N.L."/>
            <person name="Challacombe J.F."/>
            <person name="Janssen P.H."/>
            <person name="Henrissat B."/>
            <person name="Coutinho P.M."/>
            <person name="Wu M."/>
            <person name="Xie G."/>
            <person name="Haft D.H."/>
            <person name="Sait M."/>
            <person name="Badger J."/>
            <person name="Barabote R.D."/>
            <person name="Bradley B."/>
            <person name="Brettin T.S."/>
            <person name="Brinkac L.M."/>
            <person name="Bruce D."/>
            <person name="Creasy T."/>
            <person name="Daugherty S.C."/>
            <person name="Davidsen T.M."/>
            <person name="DeBoy R.T."/>
            <person name="Detter J.C."/>
            <person name="Dodson R.J."/>
            <person name="Durkin A.S."/>
            <person name="Ganapathy A."/>
            <person name="Gwinn-Giglio M."/>
            <person name="Han C.S."/>
            <person name="Khouri H."/>
            <person name="Kiss H."/>
            <person name="Kothari S.P."/>
            <person name="Madupu R."/>
            <person name="Nelson K.E."/>
            <person name="Nelson W.C."/>
            <person name="Paulsen I."/>
            <person name="Penn K."/>
            <person name="Ren Q."/>
            <person name="Rosovitz M.J."/>
            <person name="Selengut J.D."/>
            <person name="Shrivastava S."/>
            <person name="Sullivan S.A."/>
            <person name="Tapia R."/>
            <person name="Thompson L.S."/>
            <person name="Watkins K.L."/>
            <person name="Yang Q."/>
            <person name="Yu C."/>
            <person name="Zafar N."/>
            <person name="Zhou L."/>
            <person name="Kuske C.R."/>
        </authorList>
    </citation>
    <scope>NUCLEOTIDE SEQUENCE [LARGE SCALE GENOMIC DNA]</scope>
    <source>
        <strain evidence="7 8">Ellin345</strain>
    </source>
</reference>
<dbReference type="Proteomes" id="UP000002432">
    <property type="component" value="Chromosome"/>
</dbReference>
<accession>Q1IIF1</accession>
<evidence type="ECO:0000256" key="2">
    <source>
        <dbReference type="ARBA" id="ARBA00022723"/>
    </source>
</evidence>
<dbReference type="GO" id="GO:0009055">
    <property type="term" value="F:electron transfer activity"/>
    <property type="evidence" value="ECO:0007669"/>
    <property type="project" value="InterPro"/>
</dbReference>
<evidence type="ECO:0000256" key="3">
    <source>
        <dbReference type="ARBA" id="ARBA00023004"/>
    </source>
</evidence>
<evidence type="ECO:0000313" key="8">
    <source>
        <dbReference type="Proteomes" id="UP000002432"/>
    </source>
</evidence>
<protein>
    <recommendedName>
        <fullName evidence="6">Cytochrome c domain-containing protein</fullName>
    </recommendedName>
</protein>
<keyword evidence="5" id="KW-0472">Membrane</keyword>
<dbReference type="KEGG" id="aba:Acid345_4349"/>
<keyword evidence="2 4" id="KW-0479">Metal-binding</keyword>
<evidence type="ECO:0000259" key="6">
    <source>
        <dbReference type="PROSITE" id="PS51007"/>
    </source>
</evidence>
<dbReference type="PROSITE" id="PS51007">
    <property type="entry name" value="CYTC"/>
    <property type="match status" value="1"/>
</dbReference>
<dbReference type="STRING" id="204669.Acid345_4349"/>
<dbReference type="InterPro" id="IPR036909">
    <property type="entry name" value="Cyt_c-like_dom_sf"/>
</dbReference>
<evidence type="ECO:0000256" key="5">
    <source>
        <dbReference type="SAM" id="Phobius"/>
    </source>
</evidence>
<organism evidence="7 8">
    <name type="scientific">Koribacter versatilis (strain Ellin345)</name>
    <dbReference type="NCBI Taxonomy" id="204669"/>
    <lineage>
        <taxon>Bacteria</taxon>
        <taxon>Pseudomonadati</taxon>
        <taxon>Acidobacteriota</taxon>
        <taxon>Terriglobia</taxon>
        <taxon>Terriglobales</taxon>
        <taxon>Candidatus Korobacteraceae</taxon>
        <taxon>Candidatus Korobacter</taxon>
    </lineage>
</organism>
<gene>
    <name evidence="7" type="ordered locus">Acid345_4349</name>
</gene>
<dbReference type="SUPFAM" id="SSF46626">
    <property type="entry name" value="Cytochrome c"/>
    <property type="match status" value="1"/>
</dbReference>
<dbReference type="Pfam" id="PF13442">
    <property type="entry name" value="Cytochrome_CBB3"/>
    <property type="match status" value="1"/>
</dbReference>
<dbReference type="EnsemblBacteria" id="ABF43349">
    <property type="protein sequence ID" value="ABF43349"/>
    <property type="gene ID" value="Acid345_4349"/>
</dbReference>
<feature type="transmembrane region" description="Helical" evidence="5">
    <location>
        <begin position="6"/>
        <end position="23"/>
    </location>
</feature>
<proteinExistence type="predicted"/>
<dbReference type="GO" id="GO:0046872">
    <property type="term" value="F:metal ion binding"/>
    <property type="evidence" value="ECO:0007669"/>
    <property type="project" value="UniProtKB-KW"/>
</dbReference>
<dbReference type="Gene3D" id="1.10.760.10">
    <property type="entry name" value="Cytochrome c-like domain"/>
    <property type="match status" value="1"/>
</dbReference>
<evidence type="ECO:0000256" key="4">
    <source>
        <dbReference type="PROSITE-ProRule" id="PRU00433"/>
    </source>
</evidence>
<dbReference type="InterPro" id="IPR009056">
    <property type="entry name" value="Cyt_c-like_dom"/>
</dbReference>
<dbReference type="AlphaFoldDB" id="Q1IIF1"/>
<dbReference type="GO" id="GO:0020037">
    <property type="term" value="F:heme binding"/>
    <property type="evidence" value="ECO:0007669"/>
    <property type="project" value="InterPro"/>
</dbReference>
<evidence type="ECO:0000313" key="7">
    <source>
        <dbReference type="EMBL" id="ABF43349.1"/>
    </source>
</evidence>